<feature type="transmembrane region" description="Helical" evidence="1">
    <location>
        <begin position="77"/>
        <end position="98"/>
    </location>
</feature>
<protein>
    <submittedName>
        <fullName evidence="2">Conjugal transfer protein TraX</fullName>
    </submittedName>
</protein>
<reference evidence="2 3" key="1">
    <citation type="submission" date="2022-01" db="EMBL/GenBank/DDBJ databases">
        <title>Collection of gut derived symbiotic bacterial strains cultured from healthy donors.</title>
        <authorList>
            <person name="Lin H."/>
            <person name="Kohout C."/>
            <person name="Waligurski E."/>
            <person name="Pamer E.G."/>
        </authorList>
    </citation>
    <scope>NUCLEOTIDE SEQUENCE [LARGE SCALE GENOMIC DNA]</scope>
    <source>
        <strain evidence="2 3">DFI.3.7</strain>
    </source>
</reference>
<evidence type="ECO:0000313" key="2">
    <source>
        <dbReference type="EMBL" id="MCG4527983.1"/>
    </source>
</evidence>
<sequence>METTRALTKTGGITETGLKWIALVTMVMDHIHYFFGFTGMIPEWFSMVGRLGAPLFLFCLVEGFTHTHSRKKYFAKVYILSAAMSALLFFMAFGGILVRPDGFYPGNGMMTTFAVLMVIWQGIDWLGQKKVLPGLAAVILPLAWPILASQLSVAFPAMATPLGFAAYSVLPTWGTTGDSGWPVLVMGLVLYLFRKRRGVQVAAFSVYYILYGVVYMAAIASAMAPDFVWWQLFTQYYEIYGILAAPLMLWYNGRRGGGHKLLFYAFYPAHIYILYALSWGLYLLLN</sequence>
<dbReference type="RefSeq" id="WP_238074513.1">
    <property type="nucleotide sequence ID" value="NZ_JAKNJB010000024.1"/>
</dbReference>
<gene>
    <name evidence="2" type="ORF">L0P79_13050</name>
</gene>
<feature type="transmembrane region" description="Helical" evidence="1">
    <location>
        <begin position="179"/>
        <end position="194"/>
    </location>
</feature>
<feature type="transmembrane region" description="Helical" evidence="1">
    <location>
        <begin position="20"/>
        <end position="41"/>
    </location>
</feature>
<accession>A0ABS9MBH4</accession>
<dbReference type="Pfam" id="PF05857">
    <property type="entry name" value="TraX"/>
    <property type="match status" value="2"/>
</dbReference>
<feature type="transmembrane region" description="Helical" evidence="1">
    <location>
        <begin position="228"/>
        <end position="249"/>
    </location>
</feature>
<feature type="transmembrane region" description="Helical" evidence="1">
    <location>
        <begin position="201"/>
        <end position="222"/>
    </location>
</feature>
<keyword evidence="1" id="KW-0812">Transmembrane</keyword>
<feature type="transmembrane region" description="Helical" evidence="1">
    <location>
        <begin position="135"/>
        <end position="159"/>
    </location>
</feature>
<feature type="transmembrane region" description="Helical" evidence="1">
    <location>
        <begin position="261"/>
        <end position="285"/>
    </location>
</feature>
<dbReference type="Proteomes" id="UP001200313">
    <property type="component" value="Unassembled WGS sequence"/>
</dbReference>
<comment type="caution">
    <text evidence="2">The sequence shown here is derived from an EMBL/GenBank/DDBJ whole genome shotgun (WGS) entry which is preliminary data.</text>
</comment>
<dbReference type="EMBL" id="JAKNJB010000024">
    <property type="protein sequence ID" value="MCG4527983.1"/>
    <property type="molecule type" value="Genomic_DNA"/>
</dbReference>
<feature type="transmembrane region" description="Helical" evidence="1">
    <location>
        <begin position="104"/>
        <end position="123"/>
    </location>
</feature>
<name>A0ABS9MBH4_9FIRM</name>
<keyword evidence="1" id="KW-0472">Membrane</keyword>
<dbReference type="InterPro" id="IPR008875">
    <property type="entry name" value="TraX"/>
</dbReference>
<organism evidence="2 3">
    <name type="scientific">Intestinimonas massiliensis</name>
    <name type="common">ex Afouda et al. 2020</name>
    <dbReference type="NCBI Taxonomy" id="1673721"/>
    <lineage>
        <taxon>Bacteria</taxon>
        <taxon>Bacillati</taxon>
        <taxon>Bacillota</taxon>
        <taxon>Clostridia</taxon>
        <taxon>Eubacteriales</taxon>
        <taxon>Intestinimonas</taxon>
    </lineage>
</organism>
<proteinExistence type="predicted"/>
<keyword evidence="3" id="KW-1185">Reference proteome</keyword>
<evidence type="ECO:0000313" key="3">
    <source>
        <dbReference type="Proteomes" id="UP001200313"/>
    </source>
</evidence>
<evidence type="ECO:0000256" key="1">
    <source>
        <dbReference type="SAM" id="Phobius"/>
    </source>
</evidence>
<feature type="transmembrane region" description="Helical" evidence="1">
    <location>
        <begin position="47"/>
        <end position="65"/>
    </location>
</feature>
<keyword evidence="1" id="KW-1133">Transmembrane helix</keyword>